<dbReference type="EMBL" id="JBBPFD010000005">
    <property type="protein sequence ID" value="KAK7926221.1"/>
    <property type="molecule type" value="Genomic_DNA"/>
</dbReference>
<feature type="region of interest" description="Disordered" evidence="1">
    <location>
        <begin position="150"/>
        <end position="179"/>
    </location>
</feature>
<accession>A0AAW0PGG3</accession>
<dbReference type="Proteomes" id="UP001460270">
    <property type="component" value="Unassembled WGS sequence"/>
</dbReference>
<protein>
    <submittedName>
        <fullName evidence="2">Uncharacterized protein</fullName>
    </submittedName>
</protein>
<organism evidence="2 3">
    <name type="scientific">Mugilogobius chulae</name>
    <name type="common">yellowstripe goby</name>
    <dbReference type="NCBI Taxonomy" id="88201"/>
    <lineage>
        <taxon>Eukaryota</taxon>
        <taxon>Metazoa</taxon>
        <taxon>Chordata</taxon>
        <taxon>Craniata</taxon>
        <taxon>Vertebrata</taxon>
        <taxon>Euteleostomi</taxon>
        <taxon>Actinopterygii</taxon>
        <taxon>Neopterygii</taxon>
        <taxon>Teleostei</taxon>
        <taxon>Neoteleostei</taxon>
        <taxon>Acanthomorphata</taxon>
        <taxon>Gobiaria</taxon>
        <taxon>Gobiiformes</taxon>
        <taxon>Gobioidei</taxon>
        <taxon>Gobiidae</taxon>
        <taxon>Gobionellinae</taxon>
        <taxon>Mugilogobius</taxon>
    </lineage>
</organism>
<evidence type="ECO:0000313" key="3">
    <source>
        <dbReference type="Proteomes" id="UP001460270"/>
    </source>
</evidence>
<feature type="compositionally biased region" description="Pro residues" evidence="1">
    <location>
        <begin position="153"/>
        <end position="170"/>
    </location>
</feature>
<comment type="caution">
    <text evidence="2">The sequence shown here is derived from an EMBL/GenBank/DDBJ whole genome shotgun (WGS) entry which is preliminary data.</text>
</comment>
<name>A0AAW0PGG3_9GOBI</name>
<proteinExistence type="predicted"/>
<evidence type="ECO:0000313" key="2">
    <source>
        <dbReference type="EMBL" id="KAK7926221.1"/>
    </source>
</evidence>
<evidence type="ECO:0000256" key="1">
    <source>
        <dbReference type="SAM" id="MobiDB-lite"/>
    </source>
</evidence>
<dbReference type="AlphaFoldDB" id="A0AAW0PGG3"/>
<keyword evidence="3" id="KW-1185">Reference proteome</keyword>
<sequence>MTAEASYCSCGEPRSPLFHTDPVVTTIITRVGNQPTTSAQHIPKAQAYITISYSLPGLVSVLTNSIHQFSMHLNRWHGTATPQQLPPHPATTNQTSRCFVNHVTKIHIQSRPYSKADRCREPRWLSPAACIFLQRIPSAICEGGPCLIAGRPPNQPRSPPADPQRAPPSPQGTGPRLGP</sequence>
<gene>
    <name evidence="2" type="ORF">WMY93_008531</name>
</gene>
<reference evidence="3" key="1">
    <citation type="submission" date="2024-04" db="EMBL/GenBank/DDBJ databases">
        <title>Salinicola lusitanus LLJ914,a marine bacterium isolated from the Okinawa Trough.</title>
        <authorList>
            <person name="Li J."/>
        </authorList>
    </citation>
    <scope>NUCLEOTIDE SEQUENCE [LARGE SCALE GENOMIC DNA]</scope>
</reference>